<organism evidence="1">
    <name type="scientific">Cacopsylla melanoneura</name>
    <dbReference type="NCBI Taxonomy" id="428564"/>
    <lineage>
        <taxon>Eukaryota</taxon>
        <taxon>Metazoa</taxon>
        <taxon>Ecdysozoa</taxon>
        <taxon>Arthropoda</taxon>
        <taxon>Hexapoda</taxon>
        <taxon>Insecta</taxon>
        <taxon>Pterygota</taxon>
        <taxon>Neoptera</taxon>
        <taxon>Paraneoptera</taxon>
        <taxon>Hemiptera</taxon>
        <taxon>Sternorrhyncha</taxon>
        <taxon>Psylloidea</taxon>
        <taxon>Psyllidae</taxon>
        <taxon>Psyllinae</taxon>
        <taxon>Cacopsylla</taxon>
    </lineage>
</organism>
<name>A0A8D8TVX7_9HEMI</name>
<dbReference type="EMBL" id="HBUF01311138">
    <property type="protein sequence ID" value="CAG6693170.1"/>
    <property type="molecule type" value="Transcribed_RNA"/>
</dbReference>
<proteinExistence type="predicted"/>
<accession>A0A8D8TVX7</accession>
<dbReference type="AlphaFoldDB" id="A0A8D8TVX7"/>
<protein>
    <submittedName>
        <fullName evidence="1">Uncharacterized protein</fullName>
    </submittedName>
</protein>
<reference evidence="1" key="1">
    <citation type="submission" date="2021-05" db="EMBL/GenBank/DDBJ databases">
        <authorList>
            <person name="Alioto T."/>
            <person name="Alioto T."/>
            <person name="Gomez Garrido J."/>
        </authorList>
    </citation>
    <scope>NUCLEOTIDE SEQUENCE</scope>
</reference>
<evidence type="ECO:0000313" key="1">
    <source>
        <dbReference type="EMBL" id="CAG6693172.1"/>
    </source>
</evidence>
<sequence>MISSYSEHSLVIKFNLFRYIDDNGLTINILPSTEVKPQCCHLMYMCRWTEYPVKVSSGPCAWTQGLIPSSYARTKKGPTSHLVWLWWDFAQTNYIGRVSV</sequence>
<dbReference type="EMBL" id="HBUF01311139">
    <property type="protein sequence ID" value="CAG6693172.1"/>
    <property type="molecule type" value="Transcribed_RNA"/>
</dbReference>